<feature type="domain" description="RMT2" evidence="6">
    <location>
        <begin position="13"/>
        <end position="242"/>
    </location>
</feature>
<dbReference type="PROSITE" id="PS51559">
    <property type="entry name" value="SAM_RMT2"/>
    <property type="match status" value="1"/>
</dbReference>
<evidence type="ECO:0000313" key="8">
    <source>
        <dbReference type="Proteomes" id="UP000694429"/>
    </source>
</evidence>
<evidence type="ECO:0000256" key="2">
    <source>
        <dbReference type="ARBA" id="ARBA00022679"/>
    </source>
</evidence>
<dbReference type="Proteomes" id="UP000694429">
    <property type="component" value="Chromosome 20"/>
</dbReference>
<proteinExistence type="predicted"/>
<dbReference type="GO" id="GO:0008168">
    <property type="term" value="F:methyltransferase activity"/>
    <property type="evidence" value="ECO:0007669"/>
    <property type="project" value="UniProtKB-KW"/>
</dbReference>
<dbReference type="InterPro" id="IPR051038">
    <property type="entry name" value="RMT2/GAMT_Mtase"/>
</dbReference>
<feature type="region of interest" description="Disordered" evidence="5">
    <location>
        <begin position="224"/>
        <end position="243"/>
    </location>
</feature>
<organism evidence="7 8">
    <name type="scientific">Canis lupus familiaris</name>
    <name type="common">Dog</name>
    <name type="synonym">Canis familiaris</name>
    <dbReference type="NCBI Taxonomy" id="9615"/>
    <lineage>
        <taxon>Eukaryota</taxon>
        <taxon>Metazoa</taxon>
        <taxon>Chordata</taxon>
        <taxon>Craniata</taxon>
        <taxon>Vertebrata</taxon>
        <taxon>Euteleostomi</taxon>
        <taxon>Mammalia</taxon>
        <taxon>Eutheria</taxon>
        <taxon>Laurasiatheria</taxon>
        <taxon>Carnivora</taxon>
        <taxon>Caniformia</taxon>
        <taxon>Canidae</taxon>
        <taxon>Canis</taxon>
    </lineage>
</organism>
<evidence type="ECO:0000259" key="6">
    <source>
        <dbReference type="PROSITE" id="PS51559"/>
    </source>
</evidence>
<dbReference type="GO" id="GO:0032259">
    <property type="term" value="P:methylation"/>
    <property type="evidence" value="ECO:0007669"/>
    <property type="project" value="UniProtKB-KW"/>
</dbReference>
<reference evidence="7" key="1">
    <citation type="submission" date="2019-03" db="EMBL/GenBank/DDBJ databases">
        <authorList>
            <person name="Warren W.C."/>
            <person name="Johnson G.S."/>
        </authorList>
    </citation>
    <scope>NUCLEOTIDE SEQUENCE [LARGE SCALE GENOMIC DNA]</scope>
    <source>
        <strain evidence="7">Basenji</strain>
    </source>
</reference>
<evidence type="ECO:0000256" key="4">
    <source>
        <dbReference type="ARBA" id="ARBA00022990"/>
    </source>
</evidence>
<keyword evidence="4" id="KW-0007">Acetylation</keyword>
<dbReference type="PANTHER" id="PTHR32379">
    <property type="entry name" value="GUANIDINOACETATE N-METHYLTRANSFERASE"/>
    <property type="match status" value="1"/>
</dbReference>
<dbReference type="AlphaFoldDB" id="A0A8C0NJD4"/>
<keyword evidence="1" id="KW-0489">Methyltransferase</keyword>
<reference evidence="7" key="2">
    <citation type="submission" date="2025-08" db="UniProtKB">
        <authorList>
            <consortium name="Ensembl"/>
        </authorList>
    </citation>
    <scope>IDENTIFICATION</scope>
</reference>
<accession>A0A8C0NJD4</accession>
<dbReference type="Ensembl" id="ENSCAFT00030032161.1">
    <property type="protein sequence ID" value="ENSCAFP00030028047.1"/>
    <property type="gene ID" value="ENSCAFG00030017445.1"/>
</dbReference>
<sequence>MSAPAAPPIFAPGENCSPAWQAAPAAYDAADMHLQILGKPVMERWEAPYMHALAAAAASRGGRVLEVGFGMAIAASRIQEAPIREHWIIECNDGVFQRLQAWAQRQPHKVVPLKGLWEDVAPTLPDGHFDGILYDTYPLSEETWHTHQFNFIKGHAFRLLKPGGILTYCNLTSWGELMKSKYSDITTMFEVCVGLGTWPCCLGGCAGGGRPAGTPRYQELLPEETQVPERSLSPDACPSSLSSRSQFMSSTSFIASQPCADTSYGPSTTTPSFLPKTGDFPQVGTSSHSHPSVPWGPGGPCLALAALARLWAPWSRGLYLRTAGVPAAPTWGGATSPSACRSCPRRGLWGSLRECPIHFPKPQHLPALDRGPRACSVWASVSQQGSATLPVCLARATLRQVHTPSLALRSPNGRHWQCNPAEPKEEIRVISFWGGTRWSNSGKCASRRALKTRCHRGVGRAWVGSEAGAGGSLAVVRCPQKCGALGATGSPAAGGAQHPVWKLSGLAGPRGSAPLRRSFP</sequence>
<evidence type="ECO:0000256" key="5">
    <source>
        <dbReference type="SAM" id="MobiDB-lite"/>
    </source>
</evidence>
<dbReference type="InterPro" id="IPR029063">
    <property type="entry name" value="SAM-dependent_MTases_sf"/>
</dbReference>
<protein>
    <submittedName>
        <fullName evidence="7">Guanidinoacetate N-methyltransferase</fullName>
    </submittedName>
</protein>
<evidence type="ECO:0000313" key="7">
    <source>
        <dbReference type="Ensembl" id="ENSCAFP00030028047.1"/>
    </source>
</evidence>
<dbReference type="InterPro" id="IPR026480">
    <property type="entry name" value="RMT2_dom"/>
</dbReference>
<dbReference type="PANTHER" id="PTHR32379:SF1">
    <property type="entry name" value="GUANIDINOACETATE N-METHYLTRANSFERASE"/>
    <property type="match status" value="1"/>
</dbReference>
<dbReference type="CDD" id="cd02440">
    <property type="entry name" value="AdoMet_MTases"/>
    <property type="match status" value="1"/>
</dbReference>
<evidence type="ECO:0000256" key="3">
    <source>
        <dbReference type="ARBA" id="ARBA00022691"/>
    </source>
</evidence>
<dbReference type="Gene3D" id="3.40.50.150">
    <property type="entry name" value="Vaccinia Virus protein VP39"/>
    <property type="match status" value="1"/>
</dbReference>
<evidence type="ECO:0000256" key="1">
    <source>
        <dbReference type="ARBA" id="ARBA00022603"/>
    </source>
</evidence>
<keyword evidence="2" id="KW-0808">Transferase</keyword>
<keyword evidence="3" id="KW-0949">S-adenosyl-L-methionine</keyword>
<dbReference type="SUPFAM" id="SSF53335">
    <property type="entry name" value="S-adenosyl-L-methionine-dependent methyltransferases"/>
    <property type="match status" value="1"/>
</dbReference>
<name>A0A8C0NJD4_CANLF</name>